<proteinExistence type="predicted"/>
<protein>
    <recommendedName>
        <fullName evidence="1">HNH nuclease domain-containing protein</fullName>
    </recommendedName>
</protein>
<sequence>MGAKSLVSTLEKMLGSRKRCVYCCDSRSSDIDHFKPVKLDLRVTFKWKNFILICPECNRCKGSKFEYGLDGKPLLVDPTAVDPWDHLVLDVDSGVMAPRYFNGNFDARGEYTLDVVSPVNDEATVEGRRRAAERYLDVAESAVLEGDTDAVRRTLVKVVKYDEFGLASWFAFREGSRIESFVSIKRDHPALWRKFCSLACRQALNALES</sequence>
<evidence type="ECO:0000313" key="2">
    <source>
        <dbReference type="EMBL" id="OLZ71243.1"/>
    </source>
</evidence>
<reference evidence="2 3" key="1">
    <citation type="submission" date="2016-01" db="EMBL/GenBank/DDBJ databases">
        <title>Streptomyces amritsarensis strain MTCC 11845 genome sequencing and assembly.</title>
        <authorList>
            <person name="Sharma D."/>
            <person name="Nair G.R."/>
            <person name="Kaur G."/>
            <person name="Manhas R.K."/>
            <person name="Mayilraj S."/>
        </authorList>
    </citation>
    <scope>NUCLEOTIDE SEQUENCE [LARGE SCALE GENOMIC DNA]</scope>
    <source>
        <strain evidence="2 3">MTCC 11845</strain>
    </source>
</reference>
<dbReference type="InterPro" id="IPR002711">
    <property type="entry name" value="HNH"/>
</dbReference>
<dbReference type="CDD" id="cd00085">
    <property type="entry name" value="HNHc"/>
    <property type="match status" value="1"/>
</dbReference>
<dbReference type="Gene3D" id="1.10.30.50">
    <property type="match status" value="1"/>
</dbReference>
<keyword evidence="3" id="KW-1185">Reference proteome</keyword>
<comment type="caution">
    <text evidence="2">The sequence shown here is derived from an EMBL/GenBank/DDBJ whole genome shotgun (WGS) entry which is preliminary data.</text>
</comment>
<dbReference type="Pfam" id="PF01844">
    <property type="entry name" value="HNH"/>
    <property type="match status" value="1"/>
</dbReference>
<evidence type="ECO:0000259" key="1">
    <source>
        <dbReference type="SMART" id="SM00507"/>
    </source>
</evidence>
<dbReference type="Proteomes" id="UP000187151">
    <property type="component" value="Unassembled WGS sequence"/>
</dbReference>
<feature type="domain" description="HNH nuclease" evidence="1">
    <location>
        <begin position="9"/>
        <end position="59"/>
    </location>
</feature>
<dbReference type="InterPro" id="IPR003615">
    <property type="entry name" value="HNH_nuc"/>
</dbReference>
<dbReference type="EMBL" id="MQUR01000009">
    <property type="protein sequence ID" value="OLZ71243.1"/>
    <property type="molecule type" value="Genomic_DNA"/>
</dbReference>
<dbReference type="SMART" id="SM00507">
    <property type="entry name" value="HNHc"/>
    <property type="match status" value="1"/>
</dbReference>
<accession>A0ABX3GAV9</accession>
<gene>
    <name evidence="2" type="ORF">AVW11_06305</name>
</gene>
<organism evidence="2 3">
    <name type="scientific">Streptomyces amritsarensis</name>
    <dbReference type="NCBI Taxonomy" id="681158"/>
    <lineage>
        <taxon>Bacteria</taxon>
        <taxon>Bacillati</taxon>
        <taxon>Actinomycetota</taxon>
        <taxon>Actinomycetes</taxon>
        <taxon>Kitasatosporales</taxon>
        <taxon>Streptomycetaceae</taxon>
        <taxon>Streptomyces</taxon>
    </lineage>
</organism>
<name>A0ABX3GAV9_9ACTN</name>
<evidence type="ECO:0000313" key="3">
    <source>
        <dbReference type="Proteomes" id="UP000187151"/>
    </source>
</evidence>